<dbReference type="EMBL" id="GBRH01226577">
    <property type="protein sequence ID" value="JAD71318.1"/>
    <property type="molecule type" value="Transcribed_RNA"/>
</dbReference>
<reference evidence="1" key="1">
    <citation type="submission" date="2014-09" db="EMBL/GenBank/DDBJ databases">
        <authorList>
            <person name="Magalhaes I.L.F."/>
            <person name="Oliveira U."/>
            <person name="Santos F.R."/>
            <person name="Vidigal T.H.D.A."/>
            <person name="Brescovit A.D."/>
            <person name="Santos A.J."/>
        </authorList>
    </citation>
    <scope>NUCLEOTIDE SEQUENCE</scope>
    <source>
        <tissue evidence="1">Shoot tissue taken approximately 20 cm above the soil surface</tissue>
    </source>
</reference>
<organism evidence="1">
    <name type="scientific">Arundo donax</name>
    <name type="common">Giant reed</name>
    <name type="synonym">Donax arundinaceus</name>
    <dbReference type="NCBI Taxonomy" id="35708"/>
    <lineage>
        <taxon>Eukaryota</taxon>
        <taxon>Viridiplantae</taxon>
        <taxon>Streptophyta</taxon>
        <taxon>Embryophyta</taxon>
        <taxon>Tracheophyta</taxon>
        <taxon>Spermatophyta</taxon>
        <taxon>Magnoliopsida</taxon>
        <taxon>Liliopsida</taxon>
        <taxon>Poales</taxon>
        <taxon>Poaceae</taxon>
        <taxon>PACMAD clade</taxon>
        <taxon>Arundinoideae</taxon>
        <taxon>Arundineae</taxon>
        <taxon>Arundo</taxon>
    </lineage>
</organism>
<proteinExistence type="predicted"/>
<sequence length="13" mass="1581">MVTSSRYTPARRR</sequence>
<reference evidence="1" key="2">
    <citation type="journal article" date="2015" name="Data Brief">
        <title>Shoot transcriptome of the giant reed, Arundo donax.</title>
        <authorList>
            <person name="Barrero R.A."/>
            <person name="Guerrero F.D."/>
            <person name="Moolhuijzen P."/>
            <person name="Goolsby J.A."/>
            <person name="Tidwell J."/>
            <person name="Bellgard S.E."/>
            <person name="Bellgard M.I."/>
        </authorList>
    </citation>
    <scope>NUCLEOTIDE SEQUENCE</scope>
    <source>
        <tissue evidence="1">Shoot tissue taken approximately 20 cm above the soil surface</tissue>
    </source>
</reference>
<name>A0A0A9CA27_ARUDO</name>
<protein>
    <submittedName>
        <fullName evidence="1">Uncharacterized protein</fullName>
    </submittedName>
</protein>
<evidence type="ECO:0000313" key="1">
    <source>
        <dbReference type="EMBL" id="JAD71318.1"/>
    </source>
</evidence>
<accession>A0A0A9CA27</accession>